<evidence type="ECO:0000313" key="9">
    <source>
        <dbReference type="Proteomes" id="UP001551695"/>
    </source>
</evidence>
<dbReference type="Proteomes" id="UP001551695">
    <property type="component" value="Unassembled WGS sequence"/>
</dbReference>
<dbReference type="InterPro" id="IPR006311">
    <property type="entry name" value="TAT_signal"/>
</dbReference>
<dbReference type="PANTHER" id="PTHR42973:SF39">
    <property type="entry name" value="FAD-BINDING PCMH-TYPE DOMAIN-CONTAINING PROTEIN"/>
    <property type="match status" value="1"/>
</dbReference>
<dbReference type="PROSITE" id="PS51387">
    <property type="entry name" value="FAD_PCMH"/>
    <property type="match status" value="1"/>
</dbReference>
<feature type="signal peptide" evidence="6">
    <location>
        <begin position="1"/>
        <end position="30"/>
    </location>
</feature>
<evidence type="ECO:0000259" key="7">
    <source>
        <dbReference type="PROSITE" id="PS51387"/>
    </source>
</evidence>
<reference evidence="8 9" key="1">
    <citation type="submission" date="2024-06" db="EMBL/GenBank/DDBJ databases">
        <title>The Natural Products Discovery Center: Release of the First 8490 Sequenced Strains for Exploring Actinobacteria Biosynthetic Diversity.</title>
        <authorList>
            <person name="Kalkreuter E."/>
            <person name="Kautsar S.A."/>
            <person name="Yang D."/>
            <person name="Bader C.D."/>
            <person name="Teijaro C.N."/>
            <person name="Fluegel L."/>
            <person name="Davis C.M."/>
            <person name="Simpson J.R."/>
            <person name="Lauterbach L."/>
            <person name="Steele A.D."/>
            <person name="Gui C."/>
            <person name="Meng S."/>
            <person name="Li G."/>
            <person name="Viehrig K."/>
            <person name="Ye F."/>
            <person name="Su P."/>
            <person name="Kiefer A.F."/>
            <person name="Nichols A."/>
            <person name="Cepeda A.J."/>
            <person name="Yan W."/>
            <person name="Fan B."/>
            <person name="Jiang Y."/>
            <person name="Adhikari A."/>
            <person name="Zheng C.-J."/>
            <person name="Schuster L."/>
            <person name="Cowan T.M."/>
            <person name="Smanski M.J."/>
            <person name="Chevrette M.G."/>
            <person name="De Carvalho L.P.S."/>
            <person name="Shen B."/>
        </authorList>
    </citation>
    <scope>NUCLEOTIDE SEQUENCE [LARGE SCALE GENOMIC DNA]</scope>
    <source>
        <strain evidence="8 9">NPDC050403</strain>
    </source>
</reference>
<keyword evidence="9" id="KW-1185">Reference proteome</keyword>
<comment type="cofactor">
    <cofactor evidence="1">
        <name>FAD</name>
        <dbReference type="ChEBI" id="CHEBI:57692"/>
    </cofactor>
</comment>
<comment type="caution">
    <text evidence="8">The sequence shown here is derived from an EMBL/GenBank/DDBJ whole genome shotgun (WGS) entry which is preliminary data.</text>
</comment>
<proteinExistence type="inferred from homology"/>
<evidence type="ECO:0000256" key="5">
    <source>
        <dbReference type="ARBA" id="ARBA00023002"/>
    </source>
</evidence>
<dbReference type="InterPro" id="IPR036318">
    <property type="entry name" value="FAD-bd_PCMH-like_sf"/>
</dbReference>
<dbReference type="InterPro" id="IPR016169">
    <property type="entry name" value="FAD-bd_PCMH_sub2"/>
</dbReference>
<keyword evidence="4" id="KW-0274">FAD</keyword>
<gene>
    <name evidence="8" type="ORF">AB0I48_10125</name>
</gene>
<keyword evidence="6" id="KW-0732">Signal</keyword>
<sequence length="532" mass="57331">MTTRFGRRSALRVMSVTGVGLLAATPEAAAAPAAAPAYVDRDDPRYDELTTGVNQRWVAEPEYIAVPRTTEEVVAAVQRAVDEHKTLSVRSGGHCLADHVFNDSVTAVVDMSAMTHVSYDAQRGAFGVEAGALLLNVYDELYKSWGVTIPGGFCYSVGIGGHVCGGGFGLLSRRDGLTVDHLYGVEIVVVGPDRVARAVLATREPGDPLRDLWWGNTGGGGGNFGVITRYWFRSPGVRGPAPRDQLVNPPEKVLVSAVPVPWAALTEERFVRLLRNVGRWYEANSAVDSPYIALSGSVTLTHASSGALTLLTQIDAGVTDARTLLDDYLRALLDGVADASIITPPKLFPWLRATRLLSTGSAIGNNPAVRSDNHAAYHLRGHTDEQAAIIYGALTSDEIHNHHAMVVINPVGGRVGAVGPADTAVAQRGAIMKVLYQSLWTDPADDAVNIAWATRLFRAVYADTGNVPVPNDRTDGCYINYPDTGAADPDANLSGIPWHELYYKGNYARLQYVKSVWDPHDIFHHPQSIRLP</sequence>
<dbReference type="Pfam" id="PF08031">
    <property type="entry name" value="BBE"/>
    <property type="match status" value="1"/>
</dbReference>
<dbReference type="Gene3D" id="3.30.465.10">
    <property type="match status" value="1"/>
</dbReference>
<dbReference type="SUPFAM" id="SSF56176">
    <property type="entry name" value="FAD-binding/transporter-associated domain-like"/>
    <property type="match status" value="1"/>
</dbReference>
<dbReference type="InterPro" id="IPR006094">
    <property type="entry name" value="Oxid_FAD_bind_N"/>
</dbReference>
<comment type="similarity">
    <text evidence="2">Belongs to the oxygen-dependent FAD-linked oxidoreductase family.</text>
</comment>
<protein>
    <submittedName>
        <fullName evidence="8">FAD-binding protein</fullName>
    </submittedName>
</protein>
<dbReference type="PROSITE" id="PS00862">
    <property type="entry name" value="OX2_COVAL_FAD"/>
    <property type="match status" value="1"/>
</dbReference>
<name>A0ABV3FR70_9NOCA</name>
<accession>A0ABV3FR70</accession>
<dbReference type="Pfam" id="PF01565">
    <property type="entry name" value="FAD_binding_4"/>
    <property type="match status" value="1"/>
</dbReference>
<dbReference type="Gene3D" id="3.40.462.20">
    <property type="match status" value="1"/>
</dbReference>
<evidence type="ECO:0000256" key="1">
    <source>
        <dbReference type="ARBA" id="ARBA00001974"/>
    </source>
</evidence>
<evidence type="ECO:0000256" key="3">
    <source>
        <dbReference type="ARBA" id="ARBA00022630"/>
    </source>
</evidence>
<evidence type="ECO:0000256" key="6">
    <source>
        <dbReference type="SAM" id="SignalP"/>
    </source>
</evidence>
<evidence type="ECO:0000256" key="4">
    <source>
        <dbReference type="ARBA" id="ARBA00022827"/>
    </source>
</evidence>
<feature type="chain" id="PRO_5047340474" evidence="6">
    <location>
        <begin position="31"/>
        <end position="532"/>
    </location>
</feature>
<keyword evidence="3" id="KW-0285">Flavoprotein</keyword>
<dbReference type="InterPro" id="IPR016166">
    <property type="entry name" value="FAD-bd_PCMH"/>
</dbReference>
<dbReference type="EMBL" id="JBFAKC010000004">
    <property type="protein sequence ID" value="MEV0707909.1"/>
    <property type="molecule type" value="Genomic_DNA"/>
</dbReference>
<dbReference type="PROSITE" id="PS51318">
    <property type="entry name" value="TAT"/>
    <property type="match status" value="1"/>
</dbReference>
<keyword evidence="5" id="KW-0560">Oxidoreductase</keyword>
<feature type="domain" description="FAD-binding PCMH-type" evidence="7">
    <location>
        <begin position="50"/>
        <end position="237"/>
    </location>
</feature>
<dbReference type="PANTHER" id="PTHR42973">
    <property type="entry name" value="BINDING OXIDOREDUCTASE, PUTATIVE (AFU_ORTHOLOGUE AFUA_1G17690)-RELATED"/>
    <property type="match status" value="1"/>
</dbReference>
<dbReference type="InterPro" id="IPR012951">
    <property type="entry name" value="BBE"/>
</dbReference>
<dbReference type="InterPro" id="IPR050416">
    <property type="entry name" value="FAD-linked_Oxidoreductase"/>
</dbReference>
<dbReference type="InterPro" id="IPR006093">
    <property type="entry name" value="Oxy_OxRdtase_FAD_BS"/>
</dbReference>
<dbReference type="RefSeq" id="WP_357782035.1">
    <property type="nucleotide sequence ID" value="NZ_JBFAKC010000004.1"/>
</dbReference>
<evidence type="ECO:0000313" key="8">
    <source>
        <dbReference type="EMBL" id="MEV0707909.1"/>
    </source>
</evidence>
<evidence type="ECO:0000256" key="2">
    <source>
        <dbReference type="ARBA" id="ARBA00005466"/>
    </source>
</evidence>
<organism evidence="8 9">
    <name type="scientific">Nocardia aurea</name>
    <dbReference type="NCBI Taxonomy" id="2144174"/>
    <lineage>
        <taxon>Bacteria</taxon>
        <taxon>Bacillati</taxon>
        <taxon>Actinomycetota</taxon>
        <taxon>Actinomycetes</taxon>
        <taxon>Mycobacteriales</taxon>
        <taxon>Nocardiaceae</taxon>
        <taxon>Nocardia</taxon>
    </lineage>
</organism>